<dbReference type="RefSeq" id="WP_176964946.1">
    <property type="nucleotide sequence ID" value="NZ_CP058215.1"/>
</dbReference>
<name>A0A7D5J8R7_9EURY</name>
<feature type="region of interest" description="Disordered" evidence="1">
    <location>
        <begin position="92"/>
        <end position="161"/>
    </location>
</feature>
<dbReference type="AlphaFoldDB" id="A0A7D5J8R7"/>
<feature type="compositionally biased region" description="Polar residues" evidence="1">
    <location>
        <begin position="129"/>
        <end position="142"/>
    </location>
</feature>
<dbReference type="EMBL" id="CP058215">
    <property type="protein sequence ID" value="QLC49890.1"/>
    <property type="molecule type" value="Genomic_DNA"/>
</dbReference>
<gene>
    <name evidence="3" type="ORF">HWN40_06320</name>
</gene>
<feature type="transmembrane region" description="Helical" evidence="2">
    <location>
        <begin position="158"/>
        <end position="177"/>
    </location>
</feature>
<keyword evidence="2" id="KW-0472">Membrane</keyword>
<dbReference type="OrthoDB" id="137627at2157"/>
<evidence type="ECO:0000256" key="1">
    <source>
        <dbReference type="SAM" id="MobiDB-lite"/>
    </source>
</evidence>
<evidence type="ECO:0008006" key="5">
    <source>
        <dbReference type="Google" id="ProtNLM"/>
    </source>
</evidence>
<keyword evidence="2" id="KW-0812">Transmembrane</keyword>
<organism evidence="3 4">
    <name type="scientific">Methanolobus zinderi</name>
    <dbReference type="NCBI Taxonomy" id="536044"/>
    <lineage>
        <taxon>Archaea</taxon>
        <taxon>Methanobacteriati</taxon>
        <taxon>Methanobacteriota</taxon>
        <taxon>Stenosarchaea group</taxon>
        <taxon>Methanomicrobia</taxon>
        <taxon>Methanosarcinales</taxon>
        <taxon>Methanosarcinaceae</taxon>
        <taxon>Methanolobus</taxon>
    </lineage>
</organism>
<evidence type="ECO:0000313" key="3">
    <source>
        <dbReference type="EMBL" id="QLC49890.1"/>
    </source>
</evidence>
<dbReference type="KEGG" id="mzi:HWN40_06320"/>
<reference evidence="3 4" key="1">
    <citation type="submission" date="2020-06" db="EMBL/GenBank/DDBJ databases">
        <title>Methanolobus halotolerans sp. nov., isolated from a saline lake Tus in Siberia.</title>
        <authorList>
            <person name="Shen Y."/>
            <person name="Chen S.-C."/>
            <person name="Lai M.-C."/>
            <person name="Huang H.-H."/>
            <person name="Chiu H.-H."/>
            <person name="Tang S.-L."/>
            <person name="Rogozin D.Y."/>
            <person name="Degermendzhy A.G."/>
        </authorList>
    </citation>
    <scope>NUCLEOTIDE SEQUENCE [LARGE SCALE GENOMIC DNA]</scope>
    <source>
        <strain evidence="3 4">DSM 21339</strain>
    </source>
</reference>
<dbReference type="Proteomes" id="UP000509594">
    <property type="component" value="Chromosome"/>
</dbReference>
<dbReference type="GeneID" id="55821273"/>
<evidence type="ECO:0000313" key="4">
    <source>
        <dbReference type="Proteomes" id="UP000509594"/>
    </source>
</evidence>
<sequence length="179" mass="19238">MRNKIIVVSLLVTILLLGSLIVSARPAYLANFNDQYGTEDTKLDTCNTCHVNPNGGGTRNPYGIAYQESGMDFASIESLDSDEDGFTNLEEINSLTFPGDPEDNPGTQDIDPSDVTVVNESDPAGEQVAENTSESANNSPEQETTDEPVESPISEEQAPGFGAILTGLGVLSAIYWYRK</sequence>
<accession>A0A7D5J8R7</accession>
<evidence type="ECO:0000256" key="2">
    <source>
        <dbReference type="SAM" id="Phobius"/>
    </source>
</evidence>
<keyword evidence="2" id="KW-1133">Transmembrane helix</keyword>
<keyword evidence="4" id="KW-1185">Reference proteome</keyword>
<protein>
    <recommendedName>
        <fullName evidence="5">PGF-CTERM sorting domain-containing protein</fullName>
    </recommendedName>
</protein>
<proteinExistence type="predicted"/>